<feature type="region of interest" description="Disordered" evidence="3">
    <location>
        <begin position="1"/>
        <end position="30"/>
    </location>
</feature>
<sequence>MQRATGDPNLTAVRSPVNTHGTHPRPDGISTRRLSTAIDALRREGETLLWELNSLMTQNSSLEQRLLLQAEELDMLARGLVNLRDQHTTMEQQYKEKLRALQAELAGIQEEQRTATPRATNPGLSGRDRRSPAYASSPGHLGGERGGLDSRPQSPLPSRTRVPARPYTPLSNSSASPLHYREERRNSYRGPDSMTSNIRQETTRGSSRSPPGSKTTSSHSTTTVRSPRLSHASWGSPRHISAEDAPTPTGSQHEPSLSPTATLIDPPSRPKSRKTRM</sequence>
<feature type="compositionally biased region" description="Polar residues" evidence="3">
    <location>
        <begin position="193"/>
        <end position="208"/>
    </location>
</feature>
<evidence type="ECO:0000313" key="5">
    <source>
        <dbReference type="EMBL" id="KIJ29667.1"/>
    </source>
</evidence>
<protein>
    <recommendedName>
        <fullName evidence="4">Transcriptional repressor Tup1 N-terminal domain-containing protein</fullName>
    </recommendedName>
</protein>
<evidence type="ECO:0000256" key="1">
    <source>
        <dbReference type="ARBA" id="ARBA00023015"/>
    </source>
</evidence>
<organism evidence="5 6">
    <name type="scientific">Sphaerobolus stellatus (strain SS14)</name>
    <dbReference type="NCBI Taxonomy" id="990650"/>
    <lineage>
        <taxon>Eukaryota</taxon>
        <taxon>Fungi</taxon>
        <taxon>Dikarya</taxon>
        <taxon>Basidiomycota</taxon>
        <taxon>Agaricomycotina</taxon>
        <taxon>Agaricomycetes</taxon>
        <taxon>Phallomycetidae</taxon>
        <taxon>Geastrales</taxon>
        <taxon>Sphaerobolaceae</taxon>
        <taxon>Sphaerobolus</taxon>
    </lineage>
</organism>
<feature type="compositionally biased region" description="Polar residues" evidence="3">
    <location>
        <begin position="248"/>
        <end position="261"/>
    </location>
</feature>
<feature type="compositionally biased region" description="Low complexity" evidence="3">
    <location>
        <begin position="209"/>
        <end position="227"/>
    </location>
</feature>
<dbReference type="Pfam" id="PF08581">
    <property type="entry name" value="Tup_N"/>
    <property type="match status" value="1"/>
</dbReference>
<dbReference type="AlphaFoldDB" id="A0A0C9ULG2"/>
<feature type="domain" description="Transcriptional repressor Tup1 N-terminal" evidence="4">
    <location>
        <begin position="33"/>
        <end position="106"/>
    </location>
</feature>
<feature type="region of interest" description="Disordered" evidence="3">
    <location>
        <begin position="108"/>
        <end position="277"/>
    </location>
</feature>
<dbReference type="HOGENOM" id="CLU_1005323_0_0_1"/>
<dbReference type="Gene3D" id="1.20.5.340">
    <property type="match status" value="1"/>
</dbReference>
<name>A0A0C9ULG2_SPHS4</name>
<proteinExistence type="predicted"/>
<evidence type="ECO:0000256" key="3">
    <source>
        <dbReference type="SAM" id="MobiDB-lite"/>
    </source>
</evidence>
<evidence type="ECO:0000259" key="4">
    <source>
        <dbReference type="Pfam" id="PF08581"/>
    </source>
</evidence>
<reference evidence="5 6" key="1">
    <citation type="submission" date="2014-06" db="EMBL/GenBank/DDBJ databases">
        <title>Evolutionary Origins and Diversification of the Mycorrhizal Mutualists.</title>
        <authorList>
            <consortium name="DOE Joint Genome Institute"/>
            <consortium name="Mycorrhizal Genomics Consortium"/>
            <person name="Kohler A."/>
            <person name="Kuo A."/>
            <person name="Nagy L.G."/>
            <person name="Floudas D."/>
            <person name="Copeland A."/>
            <person name="Barry K.W."/>
            <person name="Cichocki N."/>
            <person name="Veneault-Fourrey C."/>
            <person name="LaButti K."/>
            <person name="Lindquist E.A."/>
            <person name="Lipzen A."/>
            <person name="Lundell T."/>
            <person name="Morin E."/>
            <person name="Murat C."/>
            <person name="Riley R."/>
            <person name="Ohm R."/>
            <person name="Sun H."/>
            <person name="Tunlid A."/>
            <person name="Henrissat B."/>
            <person name="Grigoriev I.V."/>
            <person name="Hibbett D.S."/>
            <person name="Martin F."/>
        </authorList>
    </citation>
    <scope>NUCLEOTIDE SEQUENCE [LARGE SCALE GENOMIC DNA]</scope>
    <source>
        <strain evidence="5 6">SS14</strain>
    </source>
</reference>
<keyword evidence="6" id="KW-1185">Reference proteome</keyword>
<accession>A0A0C9ULG2</accession>
<keyword evidence="1" id="KW-0805">Transcription regulation</keyword>
<evidence type="ECO:0000313" key="6">
    <source>
        <dbReference type="Proteomes" id="UP000054279"/>
    </source>
</evidence>
<dbReference type="InterPro" id="IPR013890">
    <property type="entry name" value="Tscrpt_rep_Tup1_N"/>
</dbReference>
<feature type="compositionally biased region" description="Polar residues" evidence="3">
    <location>
        <begin position="114"/>
        <end position="123"/>
    </location>
</feature>
<evidence type="ECO:0000256" key="2">
    <source>
        <dbReference type="ARBA" id="ARBA00023163"/>
    </source>
</evidence>
<gene>
    <name evidence="5" type="ORF">M422DRAFT_71179</name>
</gene>
<dbReference type="EMBL" id="KN837278">
    <property type="protein sequence ID" value="KIJ29667.1"/>
    <property type="molecule type" value="Genomic_DNA"/>
</dbReference>
<dbReference type="OrthoDB" id="10602998at2759"/>
<keyword evidence="2" id="KW-0804">Transcription</keyword>
<dbReference type="Proteomes" id="UP000054279">
    <property type="component" value="Unassembled WGS sequence"/>
</dbReference>